<dbReference type="SUPFAM" id="SSF56214">
    <property type="entry name" value="4'-phosphopantetheinyl transferase"/>
    <property type="match status" value="2"/>
</dbReference>
<evidence type="ECO:0000256" key="1">
    <source>
        <dbReference type="ARBA" id="ARBA00022679"/>
    </source>
</evidence>
<dbReference type="SUPFAM" id="SSF47336">
    <property type="entry name" value="ACP-like"/>
    <property type="match status" value="1"/>
</dbReference>
<dbReference type="Pfam" id="PF00550">
    <property type="entry name" value="PP-binding"/>
    <property type="match status" value="1"/>
</dbReference>
<dbReference type="RefSeq" id="WP_153068566.1">
    <property type="nucleotide sequence ID" value="NZ_JBFAUK010000037.1"/>
</dbReference>
<dbReference type="InterPro" id="IPR009081">
    <property type="entry name" value="PP-bd_ACP"/>
</dbReference>
<proteinExistence type="predicted"/>
<dbReference type="InterPro" id="IPR036736">
    <property type="entry name" value="ACP-like_sf"/>
</dbReference>
<name>A0ABV3K813_STRON</name>
<comment type="caution">
    <text evidence="3">The sequence shown here is derived from an EMBL/GenBank/DDBJ whole genome shotgun (WGS) entry which is preliminary data.</text>
</comment>
<evidence type="ECO:0000313" key="3">
    <source>
        <dbReference type="EMBL" id="MEV5510659.1"/>
    </source>
</evidence>
<dbReference type="Pfam" id="PF01648">
    <property type="entry name" value="ACPS"/>
    <property type="match status" value="1"/>
</dbReference>
<dbReference type="Gene3D" id="3.90.470.20">
    <property type="entry name" value="4'-phosphopantetheinyl transferase domain"/>
    <property type="match status" value="1"/>
</dbReference>
<dbReference type="GO" id="GO:0016740">
    <property type="term" value="F:transferase activity"/>
    <property type="evidence" value="ECO:0007669"/>
    <property type="project" value="UniProtKB-KW"/>
</dbReference>
<sequence length="283" mass="31532">MRVPVLAVWTRRPLAVDTLTRRERERLAAVPPRARRQWLISRHALKVLLGLLGLPPDTTAHTFPHWRLSLSHTDGAAVAAGTAMTHQHGLGVDLEADRTAPVDTSRFFLDPRERSWLDSLPQDARAAHRLRLWTVKEALFKADPLNHRTVLPDYITADPAARCGRARARPHPGTLFGYSSARLHQGHLSFAVAIRPRSPVPESERPVPALTFDDVAQRISATLSIPVEQLTPGTRLRELAADSFRLVEMAVDLQEEFDTVFTQHELREITTLGELAGLVGVRA</sequence>
<dbReference type="PROSITE" id="PS50075">
    <property type="entry name" value="CARRIER"/>
    <property type="match status" value="1"/>
</dbReference>
<evidence type="ECO:0000313" key="4">
    <source>
        <dbReference type="Proteomes" id="UP001552594"/>
    </source>
</evidence>
<gene>
    <name evidence="3" type="ORF">AB0L16_30265</name>
</gene>
<dbReference type="InterPro" id="IPR037143">
    <property type="entry name" value="4-PPantetheinyl_Trfase_dom_sf"/>
</dbReference>
<keyword evidence="4" id="KW-1185">Reference proteome</keyword>
<keyword evidence="1 3" id="KW-0808">Transferase</keyword>
<protein>
    <submittedName>
        <fullName evidence="3">4'-phosphopantetheinyl transferase superfamily protein</fullName>
    </submittedName>
</protein>
<reference evidence="3 4" key="1">
    <citation type="submission" date="2024-06" db="EMBL/GenBank/DDBJ databases">
        <title>The Natural Products Discovery Center: Release of the First 8490 Sequenced Strains for Exploring Actinobacteria Biosynthetic Diversity.</title>
        <authorList>
            <person name="Kalkreuter E."/>
            <person name="Kautsar S.A."/>
            <person name="Yang D."/>
            <person name="Bader C.D."/>
            <person name="Teijaro C.N."/>
            <person name="Fluegel L."/>
            <person name="Davis C.M."/>
            <person name="Simpson J.R."/>
            <person name="Lauterbach L."/>
            <person name="Steele A.D."/>
            <person name="Gui C."/>
            <person name="Meng S."/>
            <person name="Li G."/>
            <person name="Viehrig K."/>
            <person name="Ye F."/>
            <person name="Su P."/>
            <person name="Kiefer A.F."/>
            <person name="Nichols A."/>
            <person name="Cepeda A.J."/>
            <person name="Yan W."/>
            <person name="Fan B."/>
            <person name="Jiang Y."/>
            <person name="Adhikari A."/>
            <person name="Zheng C.-J."/>
            <person name="Schuster L."/>
            <person name="Cowan T.M."/>
            <person name="Smanski M.J."/>
            <person name="Chevrette M.G."/>
            <person name="De Carvalho L.P.S."/>
            <person name="Shen B."/>
        </authorList>
    </citation>
    <scope>NUCLEOTIDE SEQUENCE [LARGE SCALE GENOMIC DNA]</scope>
    <source>
        <strain evidence="3 4">NPDC052347</strain>
    </source>
</reference>
<dbReference type="Gene3D" id="1.10.1200.10">
    <property type="entry name" value="ACP-like"/>
    <property type="match status" value="1"/>
</dbReference>
<dbReference type="Proteomes" id="UP001552594">
    <property type="component" value="Unassembled WGS sequence"/>
</dbReference>
<evidence type="ECO:0000259" key="2">
    <source>
        <dbReference type="PROSITE" id="PS50075"/>
    </source>
</evidence>
<feature type="domain" description="Carrier" evidence="2">
    <location>
        <begin position="209"/>
        <end position="283"/>
    </location>
</feature>
<dbReference type="EMBL" id="JBFAUK010000037">
    <property type="protein sequence ID" value="MEV5510659.1"/>
    <property type="molecule type" value="Genomic_DNA"/>
</dbReference>
<accession>A0ABV3K813</accession>
<dbReference type="InterPro" id="IPR008278">
    <property type="entry name" value="4-PPantetheinyl_Trfase_dom"/>
</dbReference>
<organism evidence="3 4">
    <name type="scientific">Streptomyces orinoci</name>
    <name type="common">Streptoverticillium orinoci</name>
    <dbReference type="NCBI Taxonomy" id="67339"/>
    <lineage>
        <taxon>Bacteria</taxon>
        <taxon>Bacillati</taxon>
        <taxon>Actinomycetota</taxon>
        <taxon>Actinomycetes</taxon>
        <taxon>Kitasatosporales</taxon>
        <taxon>Streptomycetaceae</taxon>
        <taxon>Streptomyces</taxon>
    </lineage>
</organism>